<sequence length="825" mass="91230">MKIRLFTIMSLLFGVFAYAQTGSISGTVTDAATGEPLLGTNIVVRGTNTGATTNENGYYKLELEPDDYTIEVFFMGYETISRDITIAAGEDMTMDFSLNQSSSVMEEVVVSANRRPQKITRAPATVNVISSEQIQSFAGPNPGELAARQKGVDFVRTGVQGTGLNIRGFNSAFNSKNLQVEDGRISSLIATGLPLGSFTTITKEDIERVEIILGPNAALYGPNAHNGLVNTLTKDPRTSEGLDLVVGAGNQEQFTARGRYAQKVSDNFAFKVWGERTQGEEFEYVDSVYVGTEAYDELELDRDFSTTKFGAATYFTFNETNDLIASYGHSNNSNLGVTNAGRNQIKDWSIDYLQLKYVSPHFYGNLYHTWSKTDETYAINQRTQNYVSFINNGFTEAEALERSFTEQWFPIEGIPDGGISLPRGSVFKDASTRLNAEAQYNNNFGNLTYVIGAQYQQDNADSKGTYLLDQDGEITIDQVGVYGQLEYTFEQADLDLLFVARYDDHEFYGGNFIPKAAVVKNFDFGSFRLTYGKGIAAPSILNLSGNLFGGLVLGNGEGFTLEDGTEIPELKVETIKSWEIGYKGKLFGDKTFFEANAYYNQSEDFLSPLINISATSPVALRGDTPIEELIPGSDGSFVLTYLNFGKVDTYGADLGINYFINDQNRLSFNYSYFGYDIDKNDPANDGNRDGLVLDTDLPLNTPENKFGIGYYYTGPKFFGSLYGRYVQEYDFFSGINIAAETQDLNGDGVNDVIEGARNGRTWNYGPLGGFFNLDLTLGYNFNENWTVGASVTNVLDSEVRQFVASPEIGRLFMVELKYHLPIGKN</sequence>
<evidence type="ECO:0000313" key="16">
    <source>
        <dbReference type="Proteomes" id="UP000460416"/>
    </source>
</evidence>
<keyword evidence="8 15" id="KW-0675">Receptor</keyword>
<evidence type="ECO:0000256" key="5">
    <source>
        <dbReference type="ARBA" id="ARBA00022729"/>
    </source>
</evidence>
<evidence type="ECO:0000256" key="9">
    <source>
        <dbReference type="ARBA" id="ARBA00023237"/>
    </source>
</evidence>
<evidence type="ECO:0000256" key="3">
    <source>
        <dbReference type="ARBA" id="ARBA00022452"/>
    </source>
</evidence>
<evidence type="ECO:0000313" key="15">
    <source>
        <dbReference type="EMBL" id="MUP42216.1"/>
    </source>
</evidence>
<evidence type="ECO:0000256" key="7">
    <source>
        <dbReference type="ARBA" id="ARBA00023136"/>
    </source>
</evidence>
<dbReference type="AlphaFoldDB" id="A0A7K1LN37"/>
<dbReference type="Proteomes" id="UP000460416">
    <property type="component" value="Unassembled WGS sequence"/>
</dbReference>
<keyword evidence="6 11" id="KW-0798">TonB box</keyword>
<feature type="chain" id="PRO_5029561408" evidence="12">
    <location>
        <begin position="20"/>
        <end position="825"/>
    </location>
</feature>
<evidence type="ECO:0000256" key="11">
    <source>
        <dbReference type="RuleBase" id="RU003357"/>
    </source>
</evidence>
<dbReference type="Gene3D" id="2.60.40.1120">
    <property type="entry name" value="Carboxypeptidase-like, regulatory domain"/>
    <property type="match status" value="1"/>
</dbReference>
<accession>A0A7K1LN37</accession>
<feature type="signal peptide" evidence="12">
    <location>
        <begin position="1"/>
        <end position="19"/>
    </location>
</feature>
<dbReference type="PROSITE" id="PS52016">
    <property type="entry name" value="TONB_DEPENDENT_REC_3"/>
    <property type="match status" value="1"/>
</dbReference>
<evidence type="ECO:0000256" key="12">
    <source>
        <dbReference type="SAM" id="SignalP"/>
    </source>
</evidence>
<dbReference type="Gene3D" id="2.40.170.20">
    <property type="entry name" value="TonB-dependent receptor, beta-barrel domain"/>
    <property type="match status" value="1"/>
</dbReference>
<gene>
    <name evidence="15" type="ORF">FLP08_06500</name>
</gene>
<keyword evidence="7 10" id="KW-0472">Membrane</keyword>
<feature type="domain" description="TonB-dependent receptor plug" evidence="14">
    <location>
        <begin position="120"/>
        <end position="227"/>
    </location>
</feature>
<evidence type="ECO:0000256" key="10">
    <source>
        <dbReference type="PROSITE-ProRule" id="PRU01360"/>
    </source>
</evidence>
<dbReference type="GO" id="GO:0015344">
    <property type="term" value="F:siderophore uptake transmembrane transporter activity"/>
    <property type="evidence" value="ECO:0007669"/>
    <property type="project" value="TreeGrafter"/>
</dbReference>
<comment type="similarity">
    <text evidence="10 11">Belongs to the TonB-dependent receptor family.</text>
</comment>
<dbReference type="InterPro" id="IPR039426">
    <property type="entry name" value="TonB-dep_rcpt-like"/>
</dbReference>
<dbReference type="PANTHER" id="PTHR30069">
    <property type="entry name" value="TONB-DEPENDENT OUTER MEMBRANE RECEPTOR"/>
    <property type="match status" value="1"/>
</dbReference>
<evidence type="ECO:0000259" key="14">
    <source>
        <dbReference type="Pfam" id="PF07715"/>
    </source>
</evidence>
<dbReference type="SUPFAM" id="SSF56935">
    <property type="entry name" value="Porins"/>
    <property type="match status" value="1"/>
</dbReference>
<keyword evidence="5 12" id="KW-0732">Signal</keyword>
<name>A0A7K1LN37_9FLAO</name>
<evidence type="ECO:0000259" key="13">
    <source>
        <dbReference type="Pfam" id="PF00593"/>
    </source>
</evidence>
<evidence type="ECO:0000256" key="6">
    <source>
        <dbReference type="ARBA" id="ARBA00023077"/>
    </source>
</evidence>
<evidence type="ECO:0000256" key="4">
    <source>
        <dbReference type="ARBA" id="ARBA00022692"/>
    </source>
</evidence>
<comment type="subcellular location">
    <subcellularLocation>
        <location evidence="1 10">Cell outer membrane</location>
        <topology evidence="1 10">Multi-pass membrane protein</topology>
    </subcellularLocation>
</comment>
<evidence type="ECO:0000256" key="8">
    <source>
        <dbReference type="ARBA" id="ARBA00023170"/>
    </source>
</evidence>
<dbReference type="SUPFAM" id="SSF49464">
    <property type="entry name" value="Carboxypeptidase regulatory domain-like"/>
    <property type="match status" value="1"/>
</dbReference>
<keyword evidence="2 10" id="KW-0813">Transport</keyword>
<dbReference type="InterPro" id="IPR008969">
    <property type="entry name" value="CarboxyPept-like_regulatory"/>
</dbReference>
<keyword evidence="9 10" id="KW-0998">Cell outer membrane</keyword>
<evidence type="ECO:0000256" key="2">
    <source>
        <dbReference type="ARBA" id="ARBA00022448"/>
    </source>
</evidence>
<organism evidence="15 16">
    <name type="scientific">Christiangramia aestuarii</name>
    <dbReference type="NCBI Taxonomy" id="1028746"/>
    <lineage>
        <taxon>Bacteria</taxon>
        <taxon>Pseudomonadati</taxon>
        <taxon>Bacteroidota</taxon>
        <taxon>Flavobacteriia</taxon>
        <taxon>Flavobacteriales</taxon>
        <taxon>Flavobacteriaceae</taxon>
        <taxon>Christiangramia</taxon>
    </lineage>
</organism>
<keyword evidence="16" id="KW-1185">Reference proteome</keyword>
<dbReference type="InterPro" id="IPR036942">
    <property type="entry name" value="Beta-barrel_TonB_sf"/>
</dbReference>
<evidence type="ECO:0000256" key="1">
    <source>
        <dbReference type="ARBA" id="ARBA00004571"/>
    </source>
</evidence>
<dbReference type="InterPro" id="IPR012910">
    <property type="entry name" value="Plug_dom"/>
</dbReference>
<comment type="caution">
    <text evidence="15">The sequence shown here is derived from an EMBL/GenBank/DDBJ whole genome shotgun (WGS) entry which is preliminary data.</text>
</comment>
<dbReference type="InterPro" id="IPR000531">
    <property type="entry name" value="Beta-barrel_TonB"/>
</dbReference>
<dbReference type="PANTHER" id="PTHR30069:SF29">
    <property type="entry name" value="HEMOGLOBIN AND HEMOGLOBIN-HAPTOGLOBIN-BINDING PROTEIN 1-RELATED"/>
    <property type="match status" value="1"/>
</dbReference>
<keyword evidence="4 10" id="KW-0812">Transmembrane</keyword>
<dbReference type="Pfam" id="PF00593">
    <property type="entry name" value="TonB_dep_Rec_b-barrel"/>
    <property type="match status" value="1"/>
</dbReference>
<protein>
    <submittedName>
        <fullName evidence="15">TonB-dependent receptor</fullName>
    </submittedName>
</protein>
<dbReference type="Gene3D" id="2.170.130.10">
    <property type="entry name" value="TonB-dependent receptor, plug domain"/>
    <property type="match status" value="1"/>
</dbReference>
<dbReference type="GO" id="GO:0009279">
    <property type="term" value="C:cell outer membrane"/>
    <property type="evidence" value="ECO:0007669"/>
    <property type="project" value="UniProtKB-SubCell"/>
</dbReference>
<dbReference type="GO" id="GO:0044718">
    <property type="term" value="P:siderophore transmembrane transport"/>
    <property type="evidence" value="ECO:0007669"/>
    <property type="project" value="TreeGrafter"/>
</dbReference>
<feature type="domain" description="TonB-dependent receptor-like beta-barrel" evidence="13">
    <location>
        <begin position="309"/>
        <end position="794"/>
    </location>
</feature>
<dbReference type="RefSeq" id="WP_156275196.1">
    <property type="nucleotide sequence ID" value="NZ_BAABGI010000001.1"/>
</dbReference>
<dbReference type="Pfam" id="PF13715">
    <property type="entry name" value="CarbopepD_reg_2"/>
    <property type="match status" value="1"/>
</dbReference>
<dbReference type="OrthoDB" id="9795928at2"/>
<proteinExistence type="inferred from homology"/>
<keyword evidence="3 10" id="KW-1134">Transmembrane beta strand</keyword>
<dbReference type="InterPro" id="IPR037066">
    <property type="entry name" value="Plug_dom_sf"/>
</dbReference>
<dbReference type="EMBL" id="VJVW01000002">
    <property type="protein sequence ID" value="MUP42216.1"/>
    <property type="molecule type" value="Genomic_DNA"/>
</dbReference>
<dbReference type="Pfam" id="PF07715">
    <property type="entry name" value="Plug"/>
    <property type="match status" value="1"/>
</dbReference>
<reference evidence="15 16" key="1">
    <citation type="submission" date="2019-07" db="EMBL/GenBank/DDBJ databases">
        <title>Gramella aestuarii sp. nov., isolated from a tidal flat, and emended description of Gramella echinicola.</title>
        <authorList>
            <person name="Liu L."/>
        </authorList>
    </citation>
    <scope>NUCLEOTIDE SEQUENCE [LARGE SCALE GENOMIC DNA]</scope>
    <source>
        <strain evidence="15 16">BS12</strain>
    </source>
</reference>